<organism evidence="1 2">
    <name type="scientific">Clostridium cadaveris</name>
    <dbReference type="NCBI Taxonomy" id="1529"/>
    <lineage>
        <taxon>Bacteria</taxon>
        <taxon>Bacillati</taxon>
        <taxon>Bacillota</taxon>
        <taxon>Clostridia</taxon>
        <taxon>Eubacteriales</taxon>
        <taxon>Clostridiaceae</taxon>
        <taxon>Clostridium</taxon>
    </lineage>
</organism>
<dbReference type="GeneID" id="90544944"/>
<sequence>MRRNRKHKKSAYGNCKIRLLLLSILMLCLSFAIIGQIDEAKTQKNNGPVQEQMFNYLSSSRNQKKIYEKAIDLNGGSSENTCVYFISEALRQNDIYIEKDTCNTAQLISKLENLGWKKDFDYTKLRPGDICFTTDGTSQNTGAPSHAYFFMKWKKDSSYNEAYIVDNQAKDYNGKIYHLRNVASVSNFNGLTKDPFSFFMRK</sequence>
<proteinExistence type="predicted"/>
<reference evidence="1 2" key="1">
    <citation type="submission" date="2016-10" db="EMBL/GenBank/DDBJ databases">
        <authorList>
            <person name="de Groot N.N."/>
        </authorList>
    </citation>
    <scope>NUCLEOTIDE SEQUENCE [LARGE SCALE GENOMIC DNA]</scope>
    <source>
        <strain evidence="1 2">NLAE-zl-G419</strain>
    </source>
</reference>
<keyword evidence="2" id="KW-1185">Reference proteome</keyword>
<name>A0A1I2J322_9CLOT</name>
<dbReference type="AlphaFoldDB" id="A0A1I2J322"/>
<dbReference type="OrthoDB" id="1938239at2"/>
<dbReference type="Proteomes" id="UP000182135">
    <property type="component" value="Unassembled WGS sequence"/>
</dbReference>
<gene>
    <name evidence="1" type="ORF">SAMN04487885_10114</name>
</gene>
<dbReference type="eggNOG" id="COG5492">
    <property type="taxonomic scope" value="Bacteria"/>
</dbReference>
<accession>A0A1I2J322</accession>
<dbReference type="EMBL" id="FOOE01000001">
    <property type="protein sequence ID" value="SFF48410.1"/>
    <property type="molecule type" value="Genomic_DNA"/>
</dbReference>
<protein>
    <submittedName>
        <fullName evidence="1">Uncharacterized protein</fullName>
    </submittedName>
</protein>
<evidence type="ECO:0000313" key="2">
    <source>
        <dbReference type="Proteomes" id="UP000182135"/>
    </source>
</evidence>
<evidence type="ECO:0000313" key="1">
    <source>
        <dbReference type="EMBL" id="SFF48410.1"/>
    </source>
</evidence>
<dbReference type="RefSeq" id="WP_051196201.1">
    <property type="nucleotide sequence ID" value="NZ_BAAACD010000011.1"/>
</dbReference>